<keyword evidence="2" id="KW-0472">Membrane</keyword>
<name>A0A419N1Q0_9GAMM</name>
<evidence type="ECO:0000259" key="3">
    <source>
        <dbReference type="Pfam" id="PF25917"/>
    </source>
</evidence>
<dbReference type="Pfam" id="PF25917">
    <property type="entry name" value="BSH_RND"/>
    <property type="match status" value="1"/>
</dbReference>
<dbReference type="InterPro" id="IPR058625">
    <property type="entry name" value="MdtA-like_BSH"/>
</dbReference>
<dbReference type="EMBL" id="RAHH01000061">
    <property type="protein sequence ID" value="RJT31441.1"/>
    <property type="molecule type" value="Genomic_DNA"/>
</dbReference>
<gene>
    <name evidence="4" type="ORF">D6C13_24935</name>
</gene>
<dbReference type="Gene3D" id="2.40.50.100">
    <property type="match status" value="1"/>
</dbReference>
<evidence type="ECO:0000256" key="1">
    <source>
        <dbReference type="ARBA" id="ARBA00009477"/>
    </source>
</evidence>
<dbReference type="Gene3D" id="2.40.30.170">
    <property type="match status" value="1"/>
</dbReference>
<keyword evidence="2" id="KW-1133">Transmembrane helix</keyword>
<dbReference type="Proteomes" id="UP000284908">
    <property type="component" value="Unassembled WGS sequence"/>
</dbReference>
<feature type="domain" description="Multidrug resistance protein MdtA-like barrel-sandwich hybrid" evidence="3">
    <location>
        <begin position="66"/>
        <end position="242"/>
    </location>
</feature>
<protein>
    <submittedName>
        <fullName evidence="4">HlyD family secretion protein</fullName>
    </submittedName>
</protein>
<evidence type="ECO:0000313" key="5">
    <source>
        <dbReference type="Proteomes" id="UP000284908"/>
    </source>
</evidence>
<comment type="caution">
    <text evidence="4">The sequence shown here is derived from an EMBL/GenBank/DDBJ whole genome shotgun (WGS) entry which is preliminary data.</text>
</comment>
<evidence type="ECO:0000256" key="2">
    <source>
        <dbReference type="SAM" id="Phobius"/>
    </source>
</evidence>
<organism evidence="4 5">
    <name type="scientific">Rahnella woolbedingensis</name>
    <dbReference type="NCBI Taxonomy" id="1510574"/>
    <lineage>
        <taxon>Bacteria</taxon>
        <taxon>Pseudomonadati</taxon>
        <taxon>Pseudomonadota</taxon>
        <taxon>Gammaproteobacteria</taxon>
        <taxon>Enterobacterales</taxon>
        <taxon>Yersiniaceae</taxon>
        <taxon>Rahnella</taxon>
    </lineage>
</organism>
<dbReference type="PANTHER" id="PTHR30386:SF18">
    <property type="entry name" value="INNER MEMBRANE PROTEIN YIAV-RELATED"/>
    <property type="match status" value="1"/>
</dbReference>
<sequence length="379" mass="42170">MDLLLILTYTAFCIGIFKFFKIPLNKWSVPTAVLGGIIMLGSLLLLMNYNHPYSERAQMVTVTLPVIPEVEGVVVEVTPHANKRLNAGDFLFRIDPTAYQAKVDAIKGEIEIAMQDVEMLKARLAAETADISQAKAVHDLAQKDADRYRNGSRDKMKSPFTDQEVVRAQQQYLAAQAQWRSTQAKRDQTTAQLNAMVGGENATVYKLKANLKQAEYYLDKTIVRAPSEGYVTQLLLKPGMFVRPLPLRPVMVFVPEQKTSIYAVFRQNSALRLTAGDEAEVVFNGLPGKVVSGKITQILPMVANSSYQAQGHLQGLTLDPKLDGIYAEIALDDAADVSQLPAGTMGQVAVYSGYFEHLSLLRKVLLRMTSWMHYLYIDH</sequence>
<comment type="similarity">
    <text evidence="1">Belongs to the membrane fusion protein (MFP) (TC 8.A.1) family.</text>
</comment>
<dbReference type="SUPFAM" id="SSF111369">
    <property type="entry name" value="HlyD-like secretion proteins"/>
    <property type="match status" value="2"/>
</dbReference>
<evidence type="ECO:0000313" key="4">
    <source>
        <dbReference type="EMBL" id="RJT31441.1"/>
    </source>
</evidence>
<dbReference type="RefSeq" id="WP_120135301.1">
    <property type="nucleotide sequence ID" value="NZ_RAHH01000061.1"/>
</dbReference>
<reference evidence="4 5" key="1">
    <citation type="submission" date="2018-09" db="EMBL/GenBank/DDBJ databases">
        <authorList>
            <person name="Le Fleche-Mateos A."/>
        </authorList>
    </citation>
    <scope>NUCLEOTIDE SEQUENCE [LARGE SCALE GENOMIC DNA]</scope>
    <source>
        <strain evidence="4 5">DSM 27399</strain>
    </source>
</reference>
<dbReference type="AlphaFoldDB" id="A0A419N1Q0"/>
<dbReference type="PANTHER" id="PTHR30386">
    <property type="entry name" value="MEMBRANE FUSION SUBUNIT OF EMRAB-TOLC MULTIDRUG EFFLUX PUMP"/>
    <property type="match status" value="1"/>
</dbReference>
<dbReference type="OrthoDB" id="286173at2"/>
<feature type="transmembrane region" description="Helical" evidence="2">
    <location>
        <begin position="29"/>
        <end position="49"/>
    </location>
</feature>
<proteinExistence type="inferred from homology"/>
<accession>A0A419N1Q0</accession>
<keyword evidence="5" id="KW-1185">Reference proteome</keyword>
<keyword evidence="2" id="KW-0812">Transmembrane</keyword>
<dbReference type="InterPro" id="IPR050739">
    <property type="entry name" value="MFP"/>
</dbReference>